<reference evidence="2" key="1">
    <citation type="submission" date="2018-04" db="EMBL/GenBank/DDBJ databases">
        <title>WGS assembly of Panicum hallii.</title>
        <authorList>
            <person name="Lovell J."/>
            <person name="Jenkins J."/>
            <person name="Lowry D."/>
            <person name="Mamidi S."/>
            <person name="Sreedasyam A."/>
            <person name="Weng X."/>
            <person name="Barry K."/>
            <person name="Bonette J."/>
            <person name="Campitelli B."/>
            <person name="Daum C."/>
            <person name="Gordon S."/>
            <person name="Gould B."/>
            <person name="Lipzen A."/>
            <person name="Macqueen A."/>
            <person name="Palacio-Mejia J."/>
            <person name="Plott C."/>
            <person name="Shakirov E."/>
            <person name="Shu S."/>
            <person name="Yoshinaga Y."/>
            <person name="Zane M."/>
            <person name="Rokhsar D."/>
            <person name="Grimwood J."/>
            <person name="Schmutz J."/>
            <person name="Juenger T."/>
        </authorList>
    </citation>
    <scope>NUCLEOTIDE SEQUENCE [LARGE SCALE GENOMIC DNA]</scope>
    <source>
        <strain evidence="2">FIL2</strain>
    </source>
</reference>
<sequence>MGIGMEGGRYRRHSTPAQDGPTCQRRGRRGIRTACRLRSYLSLSLSALIRKNNLCVAHKQRGVESSPCPSPPPTRAINPEGNPATAMAQPAGAGGARGRDLRMSIEEVAKKLSLWHTATFRPILTHDELEPILAAAGFVPLPPAPAPRQQQECLPTAHAAAAGAVAWREYAFLGCNANAAAAARRRRRPGPRPRLPHPRLDGLHLKTYEAFLGAVEAHLGADRVSNLFHVRLMPVTNPHDRAFDKVFRPMRNFSAEEDGLIVYREGTLDDLTFEMCSRHGAVGDLGHHVIPGVSCADLGYLRKVDGNCHQEGCCARHPASGAAAATGGGYDFFAVHLKDLLPKY</sequence>
<dbReference type="Gramene" id="PVH37177">
    <property type="protein sequence ID" value="PVH37177"/>
    <property type="gene ID" value="PAHAL_6G262400"/>
</dbReference>
<evidence type="ECO:0000313" key="2">
    <source>
        <dbReference type="EMBL" id="PVH37177.1"/>
    </source>
</evidence>
<dbReference type="AlphaFoldDB" id="A0A2T8IHP1"/>
<evidence type="ECO:0000256" key="1">
    <source>
        <dbReference type="SAM" id="MobiDB-lite"/>
    </source>
</evidence>
<protein>
    <submittedName>
        <fullName evidence="2">Uncharacterized protein</fullName>
    </submittedName>
</protein>
<name>A0A2T8IHP1_9POAL</name>
<organism evidence="2">
    <name type="scientific">Panicum hallii</name>
    <dbReference type="NCBI Taxonomy" id="206008"/>
    <lineage>
        <taxon>Eukaryota</taxon>
        <taxon>Viridiplantae</taxon>
        <taxon>Streptophyta</taxon>
        <taxon>Embryophyta</taxon>
        <taxon>Tracheophyta</taxon>
        <taxon>Spermatophyta</taxon>
        <taxon>Magnoliopsida</taxon>
        <taxon>Liliopsida</taxon>
        <taxon>Poales</taxon>
        <taxon>Poaceae</taxon>
        <taxon>PACMAD clade</taxon>
        <taxon>Panicoideae</taxon>
        <taxon>Panicodae</taxon>
        <taxon>Paniceae</taxon>
        <taxon>Panicinae</taxon>
        <taxon>Panicum</taxon>
        <taxon>Panicum sect. Panicum</taxon>
    </lineage>
</organism>
<feature type="region of interest" description="Disordered" evidence="1">
    <location>
        <begin position="1"/>
        <end position="26"/>
    </location>
</feature>
<dbReference type="Proteomes" id="UP000243499">
    <property type="component" value="Chromosome 6"/>
</dbReference>
<dbReference type="EMBL" id="CM008051">
    <property type="protein sequence ID" value="PVH37177.1"/>
    <property type="molecule type" value="Genomic_DNA"/>
</dbReference>
<proteinExistence type="predicted"/>
<gene>
    <name evidence="2" type="ORF">PAHAL_6G262400</name>
</gene>
<accession>A0A2T8IHP1</accession>